<dbReference type="EMBL" id="CAJOBG010005179">
    <property type="protein sequence ID" value="CAF4142679.1"/>
    <property type="molecule type" value="Genomic_DNA"/>
</dbReference>
<sequence length="714" mass="73978">MNPPEAEQTTASNWVSVMPTRWSRRAKLITAVSTVAGMVLFTVTLLVPIIITQSKYTTATTYTNSTITSTTTPTTTTATITTTTNNIVSTTTNTDSTTTTNTLSTTATMGFTTASTTDTTTSTTATRRSTTASTDTTTMTTATGSTTASTTDSTTSTTATASTTAANTDTTTSTTVAASTTATNTDTTTSTTVTVSASTAKTDTVTSTTTAGVTTTVSGTALASTTITESTASRSSDTTTSTSATETATSATTVAATSTTTLELTTAGNTYTTTSTTESSTTLTTVAATSTPVTTTSTTVTTTSTADSSTGITETVSTATASTSSATTESITTMTTTTTGVVLPPFLNVQPGTVYAVWNTFAGGISTLATESSTGSGTYFTGKSPNNLFDDKLSTIYSARGFSSSGVNLYAGLGTGFYMTVAQCQPVLLGFQFGHAYNLSEREPLTVTVEGTNCVNLLSCLSWTLLYTGSTGLDIQVNSSQYGKYQSISNSVIYNSYRFLTTSKRNSSNFISYSEVQLFGYSSQTSSQTSAANSTSLLVVQSGSVQGIWNTVAGGKSTIATANTSGVGTYPSNQSPDTLFDGNTNTKYLSRGNSSGGINALAGLNTGFYLTIAHCQPTLVKFRFATASNGFAPYGDPTAITVEGTNCNTLINCTTWTTIYTGATGLESFVNRSTYGPFQNISLLQTYTSYRFLVTAKRNNSNSVAYSEVELYGY</sequence>
<evidence type="ECO:0000256" key="2">
    <source>
        <dbReference type="SAM" id="Phobius"/>
    </source>
</evidence>
<keyword evidence="2" id="KW-0812">Transmembrane</keyword>
<dbReference type="Proteomes" id="UP000663866">
    <property type="component" value="Unassembled WGS sequence"/>
</dbReference>
<evidence type="ECO:0000313" key="5">
    <source>
        <dbReference type="Proteomes" id="UP000663856"/>
    </source>
</evidence>
<reference evidence="3" key="1">
    <citation type="submission" date="2021-02" db="EMBL/GenBank/DDBJ databases">
        <authorList>
            <person name="Nowell W R."/>
        </authorList>
    </citation>
    <scope>NUCLEOTIDE SEQUENCE</scope>
</reference>
<protein>
    <submittedName>
        <fullName evidence="3">Uncharacterized protein</fullName>
    </submittedName>
</protein>
<proteinExistence type="predicted"/>
<dbReference type="Gene3D" id="2.60.120.260">
    <property type="entry name" value="Galactose-binding domain-like"/>
    <property type="match status" value="1"/>
</dbReference>
<evidence type="ECO:0000256" key="1">
    <source>
        <dbReference type="SAM" id="MobiDB-lite"/>
    </source>
</evidence>
<accession>A0A816WA62</accession>
<keyword evidence="2" id="KW-0472">Membrane</keyword>
<feature type="transmembrane region" description="Helical" evidence="2">
    <location>
        <begin position="28"/>
        <end position="51"/>
    </location>
</feature>
<dbReference type="Proteomes" id="UP000663856">
    <property type="component" value="Unassembled WGS sequence"/>
</dbReference>
<evidence type="ECO:0000313" key="3">
    <source>
        <dbReference type="EMBL" id="CAF2130139.1"/>
    </source>
</evidence>
<dbReference type="EMBL" id="CAJNRF010011294">
    <property type="protein sequence ID" value="CAF2130139.1"/>
    <property type="molecule type" value="Genomic_DNA"/>
</dbReference>
<feature type="region of interest" description="Disordered" evidence="1">
    <location>
        <begin position="116"/>
        <end position="192"/>
    </location>
</feature>
<keyword evidence="2" id="KW-1133">Transmembrane helix</keyword>
<comment type="caution">
    <text evidence="3">The sequence shown here is derived from an EMBL/GenBank/DDBJ whole genome shotgun (WGS) entry which is preliminary data.</text>
</comment>
<organism evidence="3 5">
    <name type="scientific">Rotaria magnacalcarata</name>
    <dbReference type="NCBI Taxonomy" id="392030"/>
    <lineage>
        <taxon>Eukaryota</taxon>
        <taxon>Metazoa</taxon>
        <taxon>Spiralia</taxon>
        <taxon>Gnathifera</taxon>
        <taxon>Rotifera</taxon>
        <taxon>Eurotatoria</taxon>
        <taxon>Bdelloidea</taxon>
        <taxon>Philodinida</taxon>
        <taxon>Philodinidae</taxon>
        <taxon>Rotaria</taxon>
    </lineage>
</organism>
<feature type="region of interest" description="Disordered" evidence="1">
    <location>
        <begin position="224"/>
        <end position="251"/>
    </location>
</feature>
<name>A0A816WA62_9BILA</name>
<gene>
    <name evidence="4" type="ORF">OVN521_LOCUS23158</name>
    <name evidence="3" type="ORF">WKI299_LOCUS26131</name>
</gene>
<keyword evidence="6" id="KW-1185">Reference proteome</keyword>
<evidence type="ECO:0000313" key="4">
    <source>
        <dbReference type="EMBL" id="CAF4142679.1"/>
    </source>
</evidence>
<evidence type="ECO:0000313" key="6">
    <source>
        <dbReference type="Proteomes" id="UP000663866"/>
    </source>
</evidence>
<dbReference type="AlphaFoldDB" id="A0A816WA62"/>